<feature type="domain" description="Helix-turn-helix" evidence="1">
    <location>
        <begin position="51"/>
        <end position="97"/>
    </location>
</feature>
<dbReference type="NCBIfam" id="TIGR01764">
    <property type="entry name" value="excise"/>
    <property type="match status" value="1"/>
</dbReference>
<accession>A0A0U2W8K5</accession>
<name>A0A0U2W8K5_9BACT</name>
<proteinExistence type="predicted"/>
<dbReference type="SUPFAM" id="SSF46955">
    <property type="entry name" value="Putative DNA-binding domain"/>
    <property type="match status" value="1"/>
</dbReference>
<reference evidence="2" key="1">
    <citation type="journal article" date="2016" name="ISME J.">
        <title>Functional metagenomic screen reveals new and diverse microbial rhodopsins.</title>
        <authorList>
            <person name="Pushkarev A."/>
            <person name="Beja O."/>
        </authorList>
    </citation>
    <scope>NUCLEOTIDE SEQUENCE</scope>
</reference>
<sequence>MVSNQSSNTIDNIEDNTFIESSEEKDTFLEYMIEKILQKLDFKQKESCKVFSINEVADMLKVNKRTIEGHLYDKRDLPYLKIGRKVRITKSDLESFLGLVS</sequence>
<organism evidence="2">
    <name type="scientific">uncultured bacterium EIL80B09</name>
    <dbReference type="NCBI Taxonomy" id="1768206"/>
    <lineage>
        <taxon>Bacteria</taxon>
        <taxon>environmental samples</taxon>
    </lineage>
</organism>
<dbReference type="GO" id="GO:0003677">
    <property type="term" value="F:DNA binding"/>
    <property type="evidence" value="ECO:0007669"/>
    <property type="project" value="InterPro"/>
</dbReference>
<evidence type="ECO:0000313" key="2">
    <source>
        <dbReference type="EMBL" id="ALS56072.1"/>
    </source>
</evidence>
<dbReference type="AlphaFoldDB" id="A0A0U2W8K5"/>
<evidence type="ECO:0000259" key="1">
    <source>
        <dbReference type="Pfam" id="PF12728"/>
    </source>
</evidence>
<dbReference type="InterPro" id="IPR010093">
    <property type="entry name" value="SinI_DNA-bd"/>
</dbReference>
<dbReference type="InterPro" id="IPR041657">
    <property type="entry name" value="HTH_17"/>
</dbReference>
<protein>
    <recommendedName>
        <fullName evidence="1">Helix-turn-helix domain-containing protein</fullName>
    </recommendedName>
</protein>
<dbReference type="InterPro" id="IPR009061">
    <property type="entry name" value="DNA-bd_dom_put_sf"/>
</dbReference>
<dbReference type="EMBL" id="KT201086">
    <property type="protein sequence ID" value="ALS56072.1"/>
    <property type="molecule type" value="Genomic_DNA"/>
</dbReference>
<dbReference type="Pfam" id="PF12728">
    <property type="entry name" value="HTH_17"/>
    <property type="match status" value="1"/>
</dbReference>